<evidence type="ECO:0000313" key="3">
    <source>
        <dbReference type="Proteomes" id="UP000054715"/>
    </source>
</evidence>
<evidence type="ECO:0000313" key="4">
    <source>
        <dbReference type="Proteomes" id="UP000093336"/>
    </source>
</evidence>
<dbReference type="Proteomes" id="UP000093336">
    <property type="component" value="Unassembled WGS sequence"/>
</dbReference>
<dbReference type="AlphaFoldDB" id="A0A0W0UN24"/>
<evidence type="ECO:0000313" key="2">
    <source>
        <dbReference type="EMBL" id="OCH99126.1"/>
    </source>
</evidence>
<proteinExistence type="predicted"/>
<dbReference type="EMBL" id="LNYG01000012">
    <property type="protein sequence ID" value="KTD09278.1"/>
    <property type="molecule type" value="Genomic_DNA"/>
</dbReference>
<organism evidence="1 3">
    <name type="scientific">Legionella jamestowniensis</name>
    <dbReference type="NCBI Taxonomy" id="455"/>
    <lineage>
        <taxon>Bacteria</taxon>
        <taxon>Pseudomonadati</taxon>
        <taxon>Pseudomonadota</taxon>
        <taxon>Gammaproteobacteria</taxon>
        <taxon>Legionellales</taxon>
        <taxon>Legionellaceae</taxon>
        <taxon>Legionella</taxon>
    </lineage>
</organism>
<dbReference type="Proteomes" id="UP000054715">
    <property type="component" value="Unassembled WGS sequence"/>
</dbReference>
<accession>A0A0W0UN24</accession>
<keyword evidence="4" id="KW-1185">Reference proteome</keyword>
<reference evidence="1 3" key="1">
    <citation type="submission" date="2015-11" db="EMBL/GenBank/DDBJ databases">
        <title>Genomic analysis of 38 Legionella species identifies large and diverse effector repertoires.</title>
        <authorList>
            <person name="Burstein D."/>
            <person name="Amaro F."/>
            <person name="Zusman T."/>
            <person name="Lifshitz Z."/>
            <person name="Cohen O."/>
            <person name="Gilbert J.A."/>
            <person name="Pupko T."/>
            <person name="Shuman H.A."/>
            <person name="Segal G."/>
        </authorList>
    </citation>
    <scope>NUCLEOTIDE SEQUENCE [LARGE SCALE GENOMIC DNA]</scope>
    <source>
        <strain evidence="1 3">JA-26-G1-E2</strain>
    </source>
</reference>
<comment type="caution">
    <text evidence="1">The sequence shown here is derived from an EMBL/GenBank/DDBJ whole genome shotgun (WGS) entry which is preliminary data.</text>
</comment>
<evidence type="ECO:0000313" key="1">
    <source>
        <dbReference type="EMBL" id="KTD09278.1"/>
    </source>
</evidence>
<dbReference type="OrthoDB" id="9808813at2"/>
<name>A0A0W0UN24_9GAMM</name>
<dbReference type="RefSeq" id="WP_131762483.1">
    <property type="nucleotide sequence ID" value="NZ_CAAAJF010000015.1"/>
</dbReference>
<protein>
    <submittedName>
        <fullName evidence="1">DNA polymerase V, subunit C</fullName>
    </submittedName>
</protein>
<dbReference type="InterPro" id="IPR043502">
    <property type="entry name" value="DNA/RNA_pol_sf"/>
</dbReference>
<reference evidence="2 4" key="2">
    <citation type="submission" date="2016-05" db="EMBL/GenBank/DDBJ databases">
        <authorList>
            <person name="Prochazka B."/>
            <person name="Indra A."/>
            <person name="Hasenberger P."/>
            <person name="Blaschitz M."/>
            <person name="Wagner L."/>
            <person name="Wewalka G."/>
            <person name="Sorschag S."/>
            <person name="Schmid D."/>
            <person name="Ruppitsch W."/>
        </authorList>
    </citation>
    <scope>NUCLEOTIDE SEQUENCE [LARGE SCALE GENOMIC DNA]</scope>
    <source>
        <strain evidence="2 4">974010_12</strain>
    </source>
</reference>
<dbReference type="EMBL" id="LYOZ01000002">
    <property type="protein sequence ID" value="OCH99126.1"/>
    <property type="molecule type" value="Genomic_DNA"/>
</dbReference>
<sequence>MSPTKKSTGFPIDIWGVGRQWTKKLMGFGVTNALELSKLNPRFVKDRFNVVLQRTVLDNGQALS</sequence>
<dbReference type="STRING" id="455.Ljam_0628"/>
<gene>
    <name evidence="1" type="primary">umuC</name>
    <name evidence="2" type="ORF">A8135_07665</name>
    <name evidence="1" type="ORF">Ljam_0628</name>
</gene>
<dbReference type="SUPFAM" id="SSF56672">
    <property type="entry name" value="DNA/RNA polymerases"/>
    <property type="match status" value="1"/>
</dbReference>
<dbReference type="PATRIC" id="fig|455.5.peg.666"/>